<evidence type="ECO:0000313" key="2">
    <source>
        <dbReference type="Proteomes" id="UP000008022"/>
    </source>
</evidence>
<keyword evidence="2" id="KW-1185">Reference proteome</keyword>
<reference evidence="1" key="2">
    <citation type="submission" date="2015-06" db="UniProtKB">
        <authorList>
            <consortium name="EnsemblPlants"/>
        </authorList>
    </citation>
    <scope>IDENTIFICATION</scope>
</reference>
<dbReference type="Gramene" id="ORUFI04G10110.1">
    <property type="protein sequence ID" value="ORUFI04G10110.1"/>
    <property type="gene ID" value="ORUFI04G10110"/>
</dbReference>
<organism evidence="1 2">
    <name type="scientific">Oryza rufipogon</name>
    <name type="common">Brownbeard rice</name>
    <name type="synonym">Asian wild rice</name>
    <dbReference type="NCBI Taxonomy" id="4529"/>
    <lineage>
        <taxon>Eukaryota</taxon>
        <taxon>Viridiplantae</taxon>
        <taxon>Streptophyta</taxon>
        <taxon>Embryophyta</taxon>
        <taxon>Tracheophyta</taxon>
        <taxon>Spermatophyta</taxon>
        <taxon>Magnoliopsida</taxon>
        <taxon>Liliopsida</taxon>
        <taxon>Poales</taxon>
        <taxon>Poaceae</taxon>
        <taxon>BOP clade</taxon>
        <taxon>Oryzoideae</taxon>
        <taxon>Oryzeae</taxon>
        <taxon>Oryzinae</taxon>
        <taxon>Oryza</taxon>
    </lineage>
</organism>
<dbReference type="AlphaFoldDB" id="A0A0E0P7T9"/>
<evidence type="ECO:0000313" key="1">
    <source>
        <dbReference type="EnsemblPlants" id="ORUFI04G10110.1"/>
    </source>
</evidence>
<protein>
    <submittedName>
        <fullName evidence="1">Uncharacterized protein</fullName>
    </submittedName>
</protein>
<name>A0A0E0P7T9_ORYRU</name>
<accession>A0A0E0P7T9</accession>
<dbReference type="Proteomes" id="UP000008022">
    <property type="component" value="Unassembled WGS sequence"/>
</dbReference>
<sequence length="109" mass="11762">MVDYGALVTCCVALRWHRQSSSATRWSPVVVQWYFVVFVVDAIVEGDFEVKALLGLPVLAMATLSSAVHLLEGVAIGVPVQLHIKGILRVKTLDSFGSGDVVVLMAHLS</sequence>
<reference evidence="2" key="1">
    <citation type="submission" date="2013-06" db="EMBL/GenBank/DDBJ databases">
        <authorList>
            <person name="Zhao Q."/>
        </authorList>
    </citation>
    <scope>NUCLEOTIDE SEQUENCE</scope>
    <source>
        <strain evidence="2">cv. W1943</strain>
    </source>
</reference>
<dbReference type="HOGENOM" id="CLU_2188274_0_0_1"/>
<proteinExistence type="predicted"/>
<dbReference type="EnsemblPlants" id="ORUFI04G10110.1">
    <property type="protein sequence ID" value="ORUFI04G10110.1"/>
    <property type="gene ID" value="ORUFI04G10110"/>
</dbReference>